<dbReference type="RefSeq" id="WP_171326261.1">
    <property type="nucleotide sequence ID" value="NZ_JABFBC010000002.1"/>
</dbReference>
<dbReference type="SUPFAM" id="SSF55073">
    <property type="entry name" value="Nucleotide cyclase"/>
    <property type="match status" value="1"/>
</dbReference>
<dbReference type="SUPFAM" id="SSF52172">
    <property type="entry name" value="CheY-like"/>
    <property type="match status" value="1"/>
</dbReference>
<protein>
    <recommendedName>
        <fullName evidence="1">diguanylate cyclase</fullName>
        <ecNumber evidence="1">2.7.7.65</ecNumber>
    </recommendedName>
</protein>
<dbReference type="InterPro" id="IPR001789">
    <property type="entry name" value="Sig_transdc_resp-reg_receiver"/>
</dbReference>
<dbReference type="CDD" id="cd01949">
    <property type="entry name" value="GGDEF"/>
    <property type="match status" value="1"/>
</dbReference>
<name>A0A849L4Y7_9RHOB</name>
<gene>
    <name evidence="6" type="ORF">HMH01_13330</name>
</gene>
<reference evidence="6 7" key="1">
    <citation type="submission" date="2020-05" db="EMBL/GenBank/DDBJ databases">
        <title>Gimesia benthica sp. nov., a novel planctomycete isolated from a deep-sea water sample of the Northwest Indian Ocean.</title>
        <authorList>
            <person name="Wang J."/>
            <person name="Ruan C."/>
            <person name="Song L."/>
            <person name="Zhu Y."/>
            <person name="Li A."/>
            <person name="Zheng X."/>
            <person name="Wang L."/>
            <person name="Lu Z."/>
            <person name="Huang Y."/>
            <person name="Du W."/>
            <person name="Zhou Y."/>
            <person name="Huang L."/>
            <person name="Dai X."/>
        </authorList>
    </citation>
    <scope>NUCLEOTIDE SEQUENCE [LARGE SCALE GENOMIC DNA]</scope>
    <source>
        <strain evidence="6 7">YYQ-30</strain>
    </source>
</reference>
<dbReference type="InterPro" id="IPR011006">
    <property type="entry name" value="CheY-like_superfamily"/>
</dbReference>
<dbReference type="InterPro" id="IPR050469">
    <property type="entry name" value="Diguanylate_Cyclase"/>
</dbReference>
<dbReference type="GO" id="GO:0052621">
    <property type="term" value="F:diguanylate cyclase activity"/>
    <property type="evidence" value="ECO:0007669"/>
    <property type="project" value="UniProtKB-EC"/>
</dbReference>
<evidence type="ECO:0000256" key="1">
    <source>
        <dbReference type="ARBA" id="ARBA00012528"/>
    </source>
</evidence>
<dbReference type="NCBIfam" id="TIGR00254">
    <property type="entry name" value="GGDEF"/>
    <property type="match status" value="1"/>
</dbReference>
<dbReference type="SMART" id="SM00267">
    <property type="entry name" value="GGDEF"/>
    <property type="match status" value="1"/>
</dbReference>
<comment type="catalytic activity">
    <reaction evidence="2">
        <text>2 GTP = 3',3'-c-di-GMP + 2 diphosphate</text>
        <dbReference type="Rhea" id="RHEA:24898"/>
        <dbReference type="ChEBI" id="CHEBI:33019"/>
        <dbReference type="ChEBI" id="CHEBI:37565"/>
        <dbReference type="ChEBI" id="CHEBI:58805"/>
        <dbReference type="EC" id="2.7.7.65"/>
    </reaction>
</comment>
<evidence type="ECO:0000313" key="7">
    <source>
        <dbReference type="Proteomes" id="UP000572377"/>
    </source>
</evidence>
<proteinExistence type="predicted"/>
<dbReference type="GO" id="GO:0000160">
    <property type="term" value="P:phosphorelay signal transduction system"/>
    <property type="evidence" value="ECO:0007669"/>
    <property type="project" value="InterPro"/>
</dbReference>
<feature type="modified residue" description="4-aspartylphosphate" evidence="3">
    <location>
        <position position="53"/>
    </location>
</feature>
<evidence type="ECO:0000259" key="5">
    <source>
        <dbReference type="PROSITE" id="PS50887"/>
    </source>
</evidence>
<feature type="domain" description="Response regulatory" evidence="4">
    <location>
        <begin position="4"/>
        <end position="119"/>
    </location>
</feature>
<dbReference type="PANTHER" id="PTHR45138:SF9">
    <property type="entry name" value="DIGUANYLATE CYCLASE DGCM-RELATED"/>
    <property type="match status" value="1"/>
</dbReference>
<dbReference type="EC" id="2.7.7.65" evidence="1"/>
<keyword evidence="3" id="KW-0597">Phosphoprotein</keyword>
<organism evidence="6 7">
    <name type="scientific">Halovulum dunhuangense</name>
    <dbReference type="NCBI Taxonomy" id="1505036"/>
    <lineage>
        <taxon>Bacteria</taxon>
        <taxon>Pseudomonadati</taxon>
        <taxon>Pseudomonadota</taxon>
        <taxon>Alphaproteobacteria</taxon>
        <taxon>Rhodobacterales</taxon>
        <taxon>Paracoccaceae</taxon>
        <taxon>Halovulum</taxon>
    </lineage>
</organism>
<dbReference type="InterPro" id="IPR029787">
    <property type="entry name" value="Nucleotide_cyclase"/>
</dbReference>
<evidence type="ECO:0000256" key="2">
    <source>
        <dbReference type="ARBA" id="ARBA00034247"/>
    </source>
</evidence>
<dbReference type="Pfam" id="PF00990">
    <property type="entry name" value="GGDEF"/>
    <property type="match status" value="1"/>
</dbReference>
<dbReference type="EMBL" id="JABFBC010000002">
    <property type="protein sequence ID" value="NNU81419.1"/>
    <property type="molecule type" value="Genomic_DNA"/>
</dbReference>
<dbReference type="InterPro" id="IPR043128">
    <property type="entry name" value="Rev_trsase/Diguanyl_cyclase"/>
</dbReference>
<dbReference type="Gene3D" id="3.30.70.270">
    <property type="match status" value="1"/>
</dbReference>
<keyword evidence="7" id="KW-1185">Reference proteome</keyword>
<dbReference type="PROSITE" id="PS50887">
    <property type="entry name" value="GGDEF"/>
    <property type="match status" value="1"/>
</dbReference>
<evidence type="ECO:0000256" key="3">
    <source>
        <dbReference type="PROSITE-ProRule" id="PRU00169"/>
    </source>
</evidence>
<dbReference type="Proteomes" id="UP000572377">
    <property type="component" value="Unassembled WGS sequence"/>
</dbReference>
<evidence type="ECO:0000313" key="6">
    <source>
        <dbReference type="EMBL" id="NNU81419.1"/>
    </source>
</evidence>
<dbReference type="FunFam" id="3.30.70.270:FF:000001">
    <property type="entry name" value="Diguanylate cyclase domain protein"/>
    <property type="match status" value="1"/>
</dbReference>
<dbReference type="Gene3D" id="3.40.50.2300">
    <property type="match status" value="1"/>
</dbReference>
<dbReference type="AlphaFoldDB" id="A0A849L4Y7"/>
<evidence type="ECO:0000259" key="4">
    <source>
        <dbReference type="PROSITE" id="PS50110"/>
    </source>
</evidence>
<sequence>MAGQIAIIEPDLGARLLLRARLTEEYHRVATLADPADPAAEALIDGADLAFIDSGASGRALMARLARRQGARHVPIIATLRPEDDPRAVLSECFRLGADDVVSREDAASGPLALARLRRLIAASLAARDLPHRRLPQVEGLSARRPAPVLLSPSDAPQPALLSGLLRAGILSSPAQAGAAAPGAPILVWLGQPRCGEAGLRLIARLPHDTITRHSPILALCPPDDPHRAAQALALGAGEAVTIDTPWTEIAARHAALLRRADRADALRAALAQELALAHTDPLTGLGNRRMVETLLPARLARMKAAGECLALILLDIDRFKRVNDRHGHACGDRVLAEVAARLRLASGDAALLARMGGEEFLVAVPVRDQAAAARHAERLRRAVERTPVLAARATGPLTVTVSAGIAVARPGDTLEALVQDADAALYRCKAAGRNRVMLAARAA</sequence>
<feature type="domain" description="GGDEF" evidence="5">
    <location>
        <begin position="308"/>
        <end position="442"/>
    </location>
</feature>
<dbReference type="InterPro" id="IPR000160">
    <property type="entry name" value="GGDEF_dom"/>
</dbReference>
<dbReference type="PANTHER" id="PTHR45138">
    <property type="entry name" value="REGULATORY COMPONENTS OF SENSORY TRANSDUCTION SYSTEM"/>
    <property type="match status" value="1"/>
</dbReference>
<comment type="caution">
    <text evidence="6">The sequence shown here is derived from an EMBL/GenBank/DDBJ whole genome shotgun (WGS) entry which is preliminary data.</text>
</comment>
<dbReference type="PROSITE" id="PS50110">
    <property type="entry name" value="RESPONSE_REGULATORY"/>
    <property type="match status" value="1"/>
</dbReference>
<accession>A0A849L4Y7</accession>